<evidence type="ECO:0000256" key="1">
    <source>
        <dbReference type="ARBA" id="ARBA00022801"/>
    </source>
</evidence>
<dbReference type="Gene3D" id="3.90.79.10">
    <property type="entry name" value="Nucleoside Triphosphate Pyrophosphohydrolase"/>
    <property type="match status" value="1"/>
</dbReference>
<evidence type="ECO:0000259" key="3">
    <source>
        <dbReference type="PROSITE" id="PS51462"/>
    </source>
</evidence>
<dbReference type="Pfam" id="PF00293">
    <property type="entry name" value="NUDIX"/>
    <property type="match status" value="1"/>
</dbReference>
<dbReference type="InterPro" id="IPR020084">
    <property type="entry name" value="NUDIX_hydrolase_CS"/>
</dbReference>
<protein>
    <submittedName>
        <fullName evidence="4">NUDIX hydrolase</fullName>
    </submittedName>
</protein>
<dbReference type="PANTHER" id="PTHR43736">
    <property type="entry name" value="ADP-RIBOSE PYROPHOSPHATASE"/>
    <property type="match status" value="1"/>
</dbReference>
<gene>
    <name evidence="4" type="ORF">HG543_38985</name>
</gene>
<dbReference type="GO" id="GO:0016787">
    <property type="term" value="F:hydrolase activity"/>
    <property type="evidence" value="ECO:0007669"/>
    <property type="project" value="UniProtKB-KW"/>
</dbReference>
<comment type="similarity">
    <text evidence="2">Belongs to the Nudix hydrolase family.</text>
</comment>
<evidence type="ECO:0000313" key="5">
    <source>
        <dbReference type="Proteomes" id="UP000518300"/>
    </source>
</evidence>
<dbReference type="InterPro" id="IPR020476">
    <property type="entry name" value="Nudix_hydrolase"/>
</dbReference>
<reference evidence="4 5" key="1">
    <citation type="submission" date="2020-04" db="EMBL/GenBank/DDBJ databases">
        <title>Draft genome of Pyxidicoccus fallax type strain.</title>
        <authorList>
            <person name="Whitworth D.E."/>
        </authorList>
    </citation>
    <scope>NUCLEOTIDE SEQUENCE [LARGE SCALE GENOMIC DNA]</scope>
    <source>
        <strain evidence="4 5">DSM 14698</strain>
    </source>
</reference>
<dbReference type="PROSITE" id="PS00893">
    <property type="entry name" value="NUDIX_BOX"/>
    <property type="match status" value="1"/>
</dbReference>
<dbReference type="Proteomes" id="UP000518300">
    <property type="component" value="Unassembled WGS sequence"/>
</dbReference>
<dbReference type="PANTHER" id="PTHR43736:SF1">
    <property type="entry name" value="DIHYDRONEOPTERIN TRIPHOSPHATE DIPHOSPHATASE"/>
    <property type="match status" value="1"/>
</dbReference>
<accession>A0A848LT41</accession>
<dbReference type="EMBL" id="JABBJJ010000270">
    <property type="protein sequence ID" value="NMO20790.1"/>
    <property type="molecule type" value="Genomic_DNA"/>
</dbReference>
<dbReference type="CDD" id="cd18873">
    <property type="entry name" value="NUDIX_NadM_like"/>
    <property type="match status" value="1"/>
</dbReference>
<dbReference type="PRINTS" id="PR00502">
    <property type="entry name" value="NUDIXFAMILY"/>
</dbReference>
<sequence>MAEYRNPKPTVDCIIELAGERIVLIRRKNPPVGWALPGGFVDEGESLETAAVREAKEETGLTVKLVEQFHTYSDPKRDPRQHTISTVYIGTAEGEPSGSDDAAEAKTFPSSALPKDLCFDHGTILSDYLAYKRTGQRRKL</sequence>
<evidence type="ECO:0000256" key="2">
    <source>
        <dbReference type="RuleBase" id="RU003476"/>
    </source>
</evidence>
<dbReference type="AlphaFoldDB" id="A0A848LT41"/>
<dbReference type="InterPro" id="IPR000086">
    <property type="entry name" value="NUDIX_hydrolase_dom"/>
</dbReference>
<name>A0A848LT41_9BACT</name>
<dbReference type="PROSITE" id="PS51462">
    <property type="entry name" value="NUDIX"/>
    <property type="match status" value="1"/>
</dbReference>
<proteinExistence type="inferred from homology"/>
<organism evidence="4 5">
    <name type="scientific">Pyxidicoccus fallax</name>
    <dbReference type="NCBI Taxonomy" id="394095"/>
    <lineage>
        <taxon>Bacteria</taxon>
        <taxon>Pseudomonadati</taxon>
        <taxon>Myxococcota</taxon>
        <taxon>Myxococcia</taxon>
        <taxon>Myxococcales</taxon>
        <taxon>Cystobacterineae</taxon>
        <taxon>Myxococcaceae</taxon>
        <taxon>Pyxidicoccus</taxon>
    </lineage>
</organism>
<dbReference type="SUPFAM" id="SSF55811">
    <property type="entry name" value="Nudix"/>
    <property type="match status" value="1"/>
</dbReference>
<feature type="domain" description="Nudix hydrolase" evidence="3">
    <location>
        <begin position="6"/>
        <end position="131"/>
    </location>
</feature>
<dbReference type="InterPro" id="IPR015797">
    <property type="entry name" value="NUDIX_hydrolase-like_dom_sf"/>
</dbReference>
<keyword evidence="5" id="KW-1185">Reference proteome</keyword>
<dbReference type="RefSeq" id="WP_169349995.1">
    <property type="nucleotide sequence ID" value="NZ_JABBJJ010000270.1"/>
</dbReference>
<evidence type="ECO:0000313" key="4">
    <source>
        <dbReference type="EMBL" id="NMO20790.1"/>
    </source>
</evidence>
<comment type="caution">
    <text evidence="4">The sequence shown here is derived from an EMBL/GenBank/DDBJ whole genome shotgun (WGS) entry which is preliminary data.</text>
</comment>
<keyword evidence="1 2" id="KW-0378">Hydrolase</keyword>